<feature type="compositionally biased region" description="Basic and acidic residues" evidence="1">
    <location>
        <begin position="144"/>
        <end position="157"/>
    </location>
</feature>
<dbReference type="EMBL" id="JAGKQH010000004">
    <property type="protein sequence ID" value="KAG6602581.1"/>
    <property type="molecule type" value="Genomic_DNA"/>
</dbReference>
<evidence type="ECO:0000259" key="3">
    <source>
        <dbReference type="Pfam" id="PF22910"/>
    </source>
</evidence>
<dbReference type="Pfam" id="PF11331">
    <property type="entry name" value="Zn_ribbon_12"/>
    <property type="match status" value="1"/>
</dbReference>
<feature type="compositionally biased region" description="Basic and acidic residues" evidence="1">
    <location>
        <begin position="241"/>
        <end position="253"/>
    </location>
</feature>
<dbReference type="Proteomes" id="UP000685013">
    <property type="component" value="Chromosome 4"/>
</dbReference>
<dbReference type="Pfam" id="PF22910">
    <property type="entry name" value="EDR4-like_1st"/>
    <property type="match status" value="1"/>
</dbReference>
<accession>A0AAV6NTW2</accession>
<dbReference type="InterPro" id="IPR021480">
    <property type="entry name" value="Zinc_ribbon_12"/>
</dbReference>
<dbReference type="PANTHER" id="PTHR31105:SF38">
    <property type="entry name" value="PROTEIN ENHANCED DISEASE RESISTANCE 4"/>
    <property type="match status" value="1"/>
</dbReference>
<proteinExistence type="predicted"/>
<dbReference type="AlphaFoldDB" id="A0AAV6NTW2"/>
<feature type="compositionally biased region" description="Polar residues" evidence="1">
    <location>
        <begin position="958"/>
        <end position="977"/>
    </location>
</feature>
<feature type="compositionally biased region" description="Polar residues" evidence="1">
    <location>
        <begin position="316"/>
        <end position="340"/>
    </location>
</feature>
<feature type="non-terminal residue" evidence="4">
    <location>
        <position position="1"/>
    </location>
</feature>
<feature type="domain" description="Enhanced disease resistance 4-like N-terminal" evidence="3">
    <location>
        <begin position="60"/>
        <end position="87"/>
    </location>
</feature>
<dbReference type="GO" id="GO:1900150">
    <property type="term" value="P:regulation of defense response to fungus"/>
    <property type="evidence" value="ECO:0007669"/>
    <property type="project" value="InterPro"/>
</dbReference>
<feature type="compositionally biased region" description="Polar residues" evidence="1">
    <location>
        <begin position="990"/>
        <end position="1001"/>
    </location>
</feature>
<evidence type="ECO:0000313" key="4">
    <source>
        <dbReference type="EMBL" id="KAG6602581.1"/>
    </source>
</evidence>
<keyword evidence="5" id="KW-1185">Reference proteome</keyword>
<feature type="region of interest" description="Disordered" evidence="1">
    <location>
        <begin position="658"/>
        <end position="686"/>
    </location>
</feature>
<feature type="region of interest" description="Disordered" evidence="1">
    <location>
        <begin position="240"/>
        <end position="259"/>
    </location>
</feature>
<comment type="caution">
    <text evidence="4">The sequence shown here is derived from an EMBL/GenBank/DDBJ whole genome shotgun (WGS) entry which is preliminary data.</text>
</comment>
<feature type="compositionally biased region" description="Low complexity" evidence="1">
    <location>
        <begin position="286"/>
        <end position="298"/>
    </location>
</feature>
<gene>
    <name evidence="4" type="primary">EDR4</name>
    <name evidence="4" type="ORF">SDJN03_07814</name>
</gene>
<feature type="compositionally biased region" description="Basic and acidic residues" evidence="1">
    <location>
        <begin position="392"/>
        <end position="408"/>
    </location>
</feature>
<feature type="region of interest" description="Disordered" evidence="1">
    <location>
        <begin position="92"/>
        <end position="193"/>
    </location>
</feature>
<dbReference type="PANTHER" id="PTHR31105">
    <property type="entry name" value="EXTRA-LARGE G-PROTEIN-LIKE"/>
    <property type="match status" value="1"/>
</dbReference>
<feature type="compositionally biased region" description="Basic and acidic residues" evidence="1">
    <location>
        <begin position="105"/>
        <end position="127"/>
    </location>
</feature>
<feature type="region of interest" description="Disordered" evidence="1">
    <location>
        <begin position="938"/>
        <end position="1028"/>
    </location>
</feature>
<name>A0AAV6NTW2_9ROSI</name>
<feature type="compositionally biased region" description="Basic and acidic residues" evidence="1">
    <location>
        <begin position="306"/>
        <end position="315"/>
    </location>
</feature>
<feature type="compositionally biased region" description="Basic and acidic residues" evidence="1">
    <location>
        <begin position="168"/>
        <end position="179"/>
    </location>
</feature>
<organism evidence="4 5">
    <name type="scientific">Cucurbita argyrosperma subsp. sororia</name>
    <dbReference type="NCBI Taxonomy" id="37648"/>
    <lineage>
        <taxon>Eukaryota</taxon>
        <taxon>Viridiplantae</taxon>
        <taxon>Streptophyta</taxon>
        <taxon>Embryophyta</taxon>
        <taxon>Tracheophyta</taxon>
        <taxon>Spermatophyta</taxon>
        <taxon>Magnoliopsida</taxon>
        <taxon>eudicotyledons</taxon>
        <taxon>Gunneridae</taxon>
        <taxon>Pentapetalae</taxon>
        <taxon>rosids</taxon>
        <taxon>fabids</taxon>
        <taxon>Cucurbitales</taxon>
        <taxon>Cucurbitaceae</taxon>
        <taxon>Cucurbiteae</taxon>
        <taxon>Cucurbita</taxon>
    </lineage>
</organism>
<feature type="domain" description="Probable zinc-ribbon" evidence="2">
    <location>
        <begin position="854"/>
        <end position="898"/>
    </location>
</feature>
<feature type="region of interest" description="Disordered" evidence="1">
    <location>
        <begin position="273"/>
        <end position="430"/>
    </location>
</feature>
<evidence type="ECO:0000259" key="2">
    <source>
        <dbReference type="Pfam" id="PF11331"/>
    </source>
</evidence>
<dbReference type="InterPro" id="IPR040244">
    <property type="entry name" value="EDR4-like"/>
</dbReference>
<feature type="compositionally biased region" description="Basic and acidic residues" evidence="1">
    <location>
        <begin position="947"/>
        <end position="957"/>
    </location>
</feature>
<feature type="compositionally biased region" description="Polar residues" evidence="1">
    <location>
        <begin position="410"/>
        <end position="430"/>
    </location>
</feature>
<reference evidence="4 5" key="1">
    <citation type="journal article" date="2021" name="Hortic Res">
        <title>The domestication of Cucurbita argyrosperma as revealed by the genome of its wild relative.</title>
        <authorList>
            <person name="Barrera-Redondo J."/>
            <person name="Sanchez-de la Vega G."/>
            <person name="Aguirre-Liguori J.A."/>
            <person name="Castellanos-Morales G."/>
            <person name="Gutierrez-Guerrero Y.T."/>
            <person name="Aguirre-Dugua X."/>
            <person name="Aguirre-Planter E."/>
            <person name="Tenaillon M.I."/>
            <person name="Lira-Saade R."/>
            <person name="Eguiarte L.E."/>
        </authorList>
    </citation>
    <scope>NUCLEOTIDE SEQUENCE [LARGE SCALE GENOMIC DNA]</scope>
    <source>
        <strain evidence="4">JBR-2021</strain>
    </source>
</reference>
<feature type="compositionally biased region" description="Basic and acidic residues" evidence="1">
    <location>
        <begin position="677"/>
        <end position="686"/>
    </location>
</feature>
<protein>
    <submittedName>
        <fullName evidence="4">Protein ENHANCED DISEASE RESISTANCE 4</fullName>
    </submittedName>
</protein>
<evidence type="ECO:0000256" key="1">
    <source>
        <dbReference type="SAM" id="MobiDB-lite"/>
    </source>
</evidence>
<evidence type="ECO:0000313" key="5">
    <source>
        <dbReference type="Proteomes" id="UP000685013"/>
    </source>
</evidence>
<dbReference type="InterPro" id="IPR055126">
    <property type="entry name" value="EDR4-like_N"/>
</dbReference>
<sequence length="1028" mass="115585">MGYSSSRVQRERRILQRFSRAQTCPSLINCENLGNLVLGPRFFSYAWRLRKEFHAIRGVCPRCRRLLPELPDIPVYKCGGCDTILVAKNRRDSSHNTDLGSQNRDSVESHEVNPSEDKQPSTPDHKTIIPTHGESNMDLNNGRDINESGERRSEELVHSTLNVQQRNARNDDGPHHENGEISDGDNAEEASICSSSHERIIAFSGECIVDPDVEENHDESGDSSTGQLVRRKLVERLNYARNDDESRAGHERPSGFPNQVYREEECAYHENGELPYQDDAPEQEEYSISSPEITIPSSGECSIDPTDVKDQKESGDVSQEQLAHINSSECLNNDGSNDESQACHDEQPSCSNASPGNADLSGRDPIKTTETSTLNHEVITIPFSGESVLDPNDEKDQKDDEDNHREHPVQISSSKNRTSATNDDQSGSSVQVSFANAVAKREKDKLSSGDRSGDDIVDEIFLSGEESPDNWKETRSNLESSGISNAVATSSIMGTSIPSKILAPRTARVEEHEETISHDTDHQIPVDNFACTEVNHCATGMVKFLKTKSSFAYDGSVSSYDGMDDQFLDRHRRSLKNIQEASDGPRREESLMNNNAVARDSEIPIETRSSWKSLPREKHYGIEYHERNQNDMLQHRRQDMQNRSTLRREKYQSKLSLLGRDRDGGYENDSVSSSMFDEPHDSRMHSSDNFVEHDEAKVRLLRMVYELQDELEKTCNLNGNASGRVPIGATQKDTWHDTEYPSYSRRRGPQSNYLERHSLSRMTSAVKAVSGPQVNYYGIEHIPHSMQLLPSEHWHNQGARMAHIDHDYYSQYSSCASSPQRFVSAQLSARGIRMQSDHMSHQNHVAKHHLRPMAGGAPFITCYYCLKLLQIPAEFLLVKRRCYRLKCGHCSKILEFSLQSRTHIVPYVPSVAEPPPSEVDKLDGYGVAISKSGSREIGDSVVLPRPSGRDEMEKELSSKWSQNKTESLKKSYQSGDPSSHGYKAEKLSSKVGNLSTKSNSPLHRLMGYSSPSQVFRGLNASRRSMQRK</sequence>